<proteinExistence type="predicted"/>
<dbReference type="InterPro" id="IPR000182">
    <property type="entry name" value="GNAT_dom"/>
</dbReference>
<evidence type="ECO:0000313" key="2">
    <source>
        <dbReference type="EMBL" id="SVA63651.1"/>
    </source>
</evidence>
<dbReference type="CDD" id="cd04301">
    <property type="entry name" value="NAT_SF"/>
    <property type="match status" value="1"/>
</dbReference>
<feature type="domain" description="N-acetyltransferase" evidence="1">
    <location>
        <begin position="3"/>
        <end position="142"/>
    </location>
</feature>
<dbReference type="GO" id="GO:0016747">
    <property type="term" value="F:acyltransferase activity, transferring groups other than amino-acyl groups"/>
    <property type="evidence" value="ECO:0007669"/>
    <property type="project" value="InterPro"/>
</dbReference>
<name>A0A381XGQ8_9ZZZZ</name>
<organism evidence="2">
    <name type="scientific">marine metagenome</name>
    <dbReference type="NCBI Taxonomy" id="408172"/>
    <lineage>
        <taxon>unclassified sequences</taxon>
        <taxon>metagenomes</taxon>
        <taxon>ecological metagenomes</taxon>
    </lineage>
</organism>
<protein>
    <recommendedName>
        <fullName evidence="1">N-acetyltransferase domain-containing protein</fullName>
    </recommendedName>
</protein>
<dbReference type="AlphaFoldDB" id="A0A381XGQ8"/>
<dbReference type="InterPro" id="IPR016181">
    <property type="entry name" value="Acyl_CoA_acyltransferase"/>
</dbReference>
<accession>A0A381XGQ8</accession>
<dbReference type="SUPFAM" id="SSF55729">
    <property type="entry name" value="Acyl-CoA N-acyltransferases (Nat)"/>
    <property type="match status" value="1"/>
</dbReference>
<dbReference type="Pfam" id="PF13673">
    <property type="entry name" value="Acetyltransf_10"/>
    <property type="match status" value="1"/>
</dbReference>
<gene>
    <name evidence="2" type="ORF">METZ01_LOCUS116505</name>
</gene>
<reference evidence="2" key="1">
    <citation type="submission" date="2018-05" db="EMBL/GenBank/DDBJ databases">
        <authorList>
            <person name="Lanie J.A."/>
            <person name="Ng W.-L."/>
            <person name="Kazmierczak K.M."/>
            <person name="Andrzejewski T.M."/>
            <person name="Davidsen T.M."/>
            <person name="Wayne K.J."/>
            <person name="Tettelin H."/>
            <person name="Glass J.I."/>
            <person name="Rusch D."/>
            <person name="Podicherti R."/>
            <person name="Tsui H.-C.T."/>
            <person name="Winkler M.E."/>
        </authorList>
    </citation>
    <scope>NUCLEOTIDE SEQUENCE</scope>
</reference>
<dbReference type="EMBL" id="UINC01015039">
    <property type="protein sequence ID" value="SVA63651.1"/>
    <property type="molecule type" value="Genomic_DNA"/>
</dbReference>
<sequence length="142" mass="15785">MSASFRIAISGEDLTKAMVVRGIVFCGEQGIPYKIERDQLESSAVHVLGEIGSEPVAAGRVRFLDDHAKLERIAVRAPYRSQGIGHELTEFLVFVARERGYTTCLMSAQAHLESLYVELGFKATGKKFLEADIEHVLMTRED</sequence>
<dbReference type="PROSITE" id="PS51186">
    <property type="entry name" value="GNAT"/>
    <property type="match status" value="1"/>
</dbReference>
<dbReference type="Gene3D" id="3.40.630.30">
    <property type="match status" value="1"/>
</dbReference>
<evidence type="ECO:0000259" key="1">
    <source>
        <dbReference type="PROSITE" id="PS51186"/>
    </source>
</evidence>